<dbReference type="STRING" id="338966.Ppro_1821"/>
<evidence type="ECO:0008006" key="6">
    <source>
        <dbReference type="Google" id="ProtNLM"/>
    </source>
</evidence>
<feature type="domain" description="Novel toxin 14" evidence="3">
    <location>
        <begin position="1862"/>
        <end position="2058"/>
    </location>
</feature>
<keyword evidence="5" id="KW-1185">Reference proteome</keyword>
<dbReference type="OrthoDB" id="5400814at2"/>
<sequence>MKRFAQRQSPMLKAVQAKRTSAAMRSRTTHERQAEDASHRFVAGELGLSRFLTPAPAAGFTLPSSPGEPLATGIRTELEHAFGADLSAVRIHRDESAAAAARALHAKAFTSAGHIFFSPGGYNHASEEGRRLLSHEVGHVLQQTAVAGHNGRHCVQQRVGVGDVQCQDDLLKGFDVGLTRIESYFSDVVSLLQPAKERLTDVDTVIRFHESRSSDASVKAEAALLRKAIAGKSDAAAAQAIEDAYALSNKGTSSSVLRHLYFDLFKAVGNFDAAAGVFGADPPPNTTALPLYAYYAAKMRATDASWVVRYLENHPVGKKYYPWMVVQVMKMNFYGPTRGTLNLDPQMRFNETIDAALREAHGREPLRAGEKEFLALGALRVFDALRKLPFRVLLYKLRKVKSRQIIASEMIKLISAFTDPAYLPRLATIAGSEPEVIVLAASVGPKVAKAAKQAAEYWARMESLFKRIFPGDTKSEEKEHADELREQLPKRWQSIKEVRPVEQKLISAVRQAFALPGGALPTPAQYRTCLLAGVRQLDMTAYFVDSFLPGMLKKALTETEETETLPPELVAGLALKLIWELRDHVAQYKPPAAKDESERILARDSALKHRVEMAKLLFTFATWFGMEQLKVAAARVALGRELGLKKSYIALLGDFERRNTGDLRSDLEQFRQQFPTRFAGFPLTGSQLVDFTYALYYGSLADTLNDLLNTADSTTGTRERRFDLQRSVINEAMSGLKDFHPPQRFSVPPENVIRYIADSDAKDVSKIVSPDHPVVKKLYALATADDVIVTPMEREAHRGGYVMWIVPGMSKLVERLAIIPEVLNLKLKNGEAVGEPNLKNPWPWLKRLQEAIGLKGANVPDFAGFVRGELDSEWNRLALQLRRSTSNRRRSFLPRIKKTLTAYDTSDLKRRLNTMFKPSEAVELILMFAGEVQPAQDQELQATALMLELADLLYAKLGPQKVLLGLAELRGTERLDVVLPLYELLVGAAVYGKNPANRAELGRVMLAVNVGDLGGRVKKLEALAEQFKKTAEEFQQQTVLGGSAARNQLFVPDRGYPVSAGDASAMFTVNGITYTLEAVLKDFQFIPGLAGGISGIAWSDAKSLGASKLKDGDGQKDLSPTGEPLLRIRRTVGEGSEQEVVVRDTDDRLLSELTYAVHMQVVMRQLGDLKVVLEESASFITLGLQVAFPELAGPMAAAEVTGAVMQFVSSPEYGQLKQALDGDVGKLFDQAVTRLKKTLTVEALWDFLLFGMKPSWATVLSPVGVFSRQKRFAHTGSPESGRSALRIFSRIAHAGVGIAQGVDRLHDTFTVPVRKTALWVQGTPWVALVLRTIVNNLYRLQLLNLRELDPTASATDLLVQVQDLYRRVDELIATLSAYHLPDEIIPMNELVLFGMDLFADHLPLKYRAAMKARKLPGIDKAWAKLGELVAKEFKQAGIDPNVVWRTTIRGHMDPYLHAAARDIASEMHGIISGVPFLTGLSPIMPQQVSMGFSGDEFPETPELQLKAVPGAMAGTVAGPWPTGHGMPLPAGQHERFARGFGHDFSHVRLHRGETVDHALGRINATAATSGSHVYLDSGVSTSSGEGEEVVRHELTHVLQQTGPRPLGMRHDSRPVDGRAGRGVRVERGAEAEADTLARATGLPSGSPRSITPCGPIGVQLALKDIVVKFFGEMGDPAKLIEHVEKNVTIPADAAKLAAAADAIKDSLGERLVDALAAAGKQGSVVKFSTLFREKEIQGDLIAHMLKNRLKREVVKGEVRNLISASISGKKPAKGKSSSKPQQEVFTLDIGGLEVLLEEYLFARTGVNVDVEFNLEKAAGGGKPTKKIDASHPFSLLKLNHLHLPMLGGDHSLWDYFITNSFPKIPADKRPLYQAKSRLALLGLKPGPGIYEKKKIKGKTVLAFSKKVRDLVEEYVNPPIGKALPSDKIPPWSEYVKTDPQSAVGIHGQIGLRLGFYNQRKAPGNQYGEDRASHHTVQYLLLEYLDNAKGNYRPFPHKLCLYPNIDPSGSRVKALTSEPGKRGDRIEIGNNMPDRGGTMPAILIAKHTHQLGNVHISAKADEDEGGASQGAAVHGDFLKHLGPYAAIVSGTSDEGLKAIKAASNPTGSGETIVTPKIPEVGNVPVTEEMLSTAIFTAACTTYTEMRTTMLKKLMAALNREEMDYYTSAVMSATESKFFNISGTTREPMSDYKPTALASGFEAEVKKHTEKTLQSGTFGFKEM</sequence>
<dbReference type="InterPro" id="IPR025295">
    <property type="entry name" value="eCIS_core_dom"/>
</dbReference>
<dbReference type="RefSeq" id="WP_011735710.1">
    <property type="nucleotide sequence ID" value="NC_008609.1"/>
</dbReference>
<dbReference type="Pfam" id="PF13699">
    <property type="entry name" value="eCIS_core"/>
    <property type="match status" value="2"/>
</dbReference>
<accession>A1AQ13</accession>
<dbReference type="InterPro" id="IPR029120">
    <property type="entry name" value="Ntox14"/>
</dbReference>
<gene>
    <name evidence="4" type="ordered locus">Ppro_1821</name>
</gene>
<protein>
    <recommendedName>
        <fullName evidence="6">DUF4157 domain-containing protein</fullName>
    </recommendedName>
</protein>
<evidence type="ECO:0000313" key="4">
    <source>
        <dbReference type="EMBL" id="ABK99433.1"/>
    </source>
</evidence>
<evidence type="ECO:0000259" key="2">
    <source>
        <dbReference type="Pfam" id="PF13699"/>
    </source>
</evidence>
<dbReference type="eggNOG" id="COG0656">
    <property type="taxonomic scope" value="Bacteria"/>
</dbReference>
<feature type="domain" description="eCIS core" evidence="2">
    <location>
        <begin position="69"/>
        <end position="145"/>
    </location>
</feature>
<evidence type="ECO:0000256" key="1">
    <source>
        <dbReference type="SAM" id="MobiDB-lite"/>
    </source>
</evidence>
<dbReference type="eggNOG" id="COG5412">
    <property type="taxonomic scope" value="Bacteria"/>
</dbReference>
<dbReference type="KEGG" id="ppd:Ppro_1821"/>
<feature type="region of interest" description="Disordered" evidence="1">
    <location>
        <begin position="1602"/>
        <end position="1623"/>
    </location>
</feature>
<feature type="region of interest" description="Disordered" evidence="1">
    <location>
        <begin position="1"/>
        <end position="36"/>
    </location>
</feature>
<dbReference type="HOGENOM" id="CLU_230991_0_0_7"/>
<feature type="domain" description="eCIS core" evidence="2">
    <location>
        <begin position="1527"/>
        <end position="1603"/>
    </location>
</feature>
<reference evidence="4 5" key="1">
    <citation type="submission" date="2006-10" db="EMBL/GenBank/DDBJ databases">
        <title>Complete sequence of chromosome of Pelobacter propionicus DSM 2379.</title>
        <authorList>
            <consortium name="US DOE Joint Genome Institute"/>
            <person name="Copeland A."/>
            <person name="Lucas S."/>
            <person name="Lapidus A."/>
            <person name="Barry K."/>
            <person name="Detter J.C."/>
            <person name="Glavina del Rio T."/>
            <person name="Hammon N."/>
            <person name="Israni S."/>
            <person name="Dalin E."/>
            <person name="Tice H."/>
            <person name="Pitluck S."/>
            <person name="Saunders E."/>
            <person name="Brettin T."/>
            <person name="Bruce D."/>
            <person name="Han C."/>
            <person name="Tapia R."/>
            <person name="Schmutz J."/>
            <person name="Larimer F."/>
            <person name="Land M."/>
            <person name="Hauser L."/>
            <person name="Kyrpides N."/>
            <person name="Kim E."/>
            <person name="Lovley D."/>
            <person name="Richardson P."/>
        </authorList>
    </citation>
    <scope>NUCLEOTIDE SEQUENCE [LARGE SCALE GENOMIC DNA]</scope>
    <source>
        <strain evidence="5">DSM 2379 / NBRC 103807 / OttBd1</strain>
    </source>
</reference>
<dbReference type="Proteomes" id="UP000006732">
    <property type="component" value="Chromosome"/>
</dbReference>
<organism evidence="4 5">
    <name type="scientific">Pelobacter propionicus (strain DSM 2379 / NBRC 103807 / OttBd1)</name>
    <dbReference type="NCBI Taxonomy" id="338966"/>
    <lineage>
        <taxon>Bacteria</taxon>
        <taxon>Pseudomonadati</taxon>
        <taxon>Thermodesulfobacteriota</taxon>
        <taxon>Desulfuromonadia</taxon>
        <taxon>Desulfuromonadales</taxon>
        <taxon>Desulfuromonadaceae</taxon>
        <taxon>Pelobacter</taxon>
    </lineage>
</organism>
<dbReference type="Pfam" id="PF15522">
    <property type="entry name" value="Ntox14"/>
    <property type="match status" value="1"/>
</dbReference>
<proteinExistence type="predicted"/>
<evidence type="ECO:0000259" key="3">
    <source>
        <dbReference type="Pfam" id="PF15522"/>
    </source>
</evidence>
<name>A1AQ13_PELPD</name>
<feature type="compositionally biased region" description="Basic and acidic residues" evidence="1">
    <location>
        <begin position="1608"/>
        <end position="1623"/>
    </location>
</feature>
<dbReference type="EMBL" id="CP000482">
    <property type="protein sequence ID" value="ABK99433.1"/>
    <property type="molecule type" value="Genomic_DNA"/>
</dbReference>
<evidence type="ECO:0000313" key="5">
    <source>
        <dbReference type="Proteomes" id="UP000006732"/>
    </source>
</evidence>